<keyword evidence="1" id="KW-0853">WD repeat</keyword>
<accession>A0AAD9JXZ0</accession>
<dbReference type="GO" id="GO:0005765">
    <property type="term" value="C:lysosomal membrane"/>
    <property type="evidence" value="ECO:0007669"/>
    <property type="project" value="TreeGrafter"/>
</dbReference>
<dbReference type="InterPro" id="IPR036322">
    <property type="entry name" value="WD40_repeat_dom_sf"/>
</dbReference>
<organism evidence="2 3">
    <name type="scientific">Ridgeia piscesae</name>
    <name type="common">Tubeworm</name>
    <dbReference type="NCBI Taxonomy" id="27915"/>
    <lineage>
        <taxon>Eukaryota</taxon>
        <taxon>Metazoa</taxon>
        <taxon>Spiralia</taxon>
        <taxon>Lophotrochozoa</taxon>
        <taxon>Annelida</taxon>
        <taxon>Polychaeta</taxon>
        <taxon>Sedentaria</taxon>
        <taxon>Canalipalpata</taxon>
        <taxon>Sabellida</taxon>
        <taxon>Siboglinidae</taxon>
        <taxon>Ridgeia</taxon>
    </lineage>
</organism>
<dbReference type="InterPro" id="IPR040102">
    <property type="entry name" value="WDR41"/>
</dbReference>
<dbReference type="PROSITE" id="PS50082">
    <property type="entry name" value="WD_REPEATS_2"/>
    <property type="match status" value="1"/>
</dbReference>
<dbReference type="SUPFAM" id="SSF50978">
    <property type="entry name" value="WD40 repeat-like"/>
    <property type="match status" value="1"/>
</dbReference>
<dbReference type="Gene3D" id="2.130.10.10">
    <property type="entry name" value="YVTN repeat-like/Quinoprotein amine dehydrogenase"/>
    <property type="match status" value="1"/>
</dbReference>
<feature type="repeat" description="WD" evidence="1">
    <location>
        <begin position="47"/>
        <end position="87"/>
    </location>
</feature>
<dbReference type="InterPro" id="IPR015943">
    <property type="entry name" value="WD40/YVTN_repeat-like_dom_sf"/>
</dbReference>
<name>A0AAD9JXZ0_RIDPI</name>
<reference evidence="2" key="1">
    <citation type="journal article" date="2023" name="Mol. Biol. Evol.">
        <title>Third-Generation Sequencing Reveals the Adaptive Role of the Epigenome in Three Deep-Sea Polychaetes.</title>
        <authorList>
            <person name="Perez M."/>
            <person name="Aroh O."/>
            <person name="Sun Y."/>
            <person name="Lan Y."/>
            <person name="Juniper S.K."/>
            <person name="Young C.R."/>
            <person name="Angers B."/>
            <person name="Qian P.Y."/>
        </authorList>
    </citation>
    <scope>NUCLEOTIDE SEQUENCE</scope>
    <source>
        <strain evidence="2">R07B-5</strain>
    </source>
</reference>
<keyword evidence="3" id="KW-1185">Reference proteome</keyword>
<protein>
    <submittedName>
        <fullName evidence="2">Uncharacterized protein</fullName>
    </submittedName>
</protein>
<sequence>MLLSSVDIHHLLAVKNKRIVAAADRELIVYNVLTRGTKSRLSLQEKLPHHRESVRSLVTVNALLFASGSLDGSIVVWNAETFVVLRSFNCVDDYQGEDRLYRYSIQHMTSVEGVGCFSVATASNT</sequence>
<evidence type="ECO:0000313" key="2">
    <source>
        <dbReference type="EMBL" id="KAK2161251.1"/>
    </source>
</evidence>
<evidence type="ECO:0000256" key="1">
    <source>
        <dbReference type="PROSITE-ProRule" id="PRU00221"/>
    </source>
</evidence>
<dbReference type="Proteomes" id="UP001209878">
    <property type="component" value="Unassembled WGS sequence"/>
</dbReference>
<comment type="caution">
    <text evidence="2">The sequence shown here is derived from an EMBL/GenBank/DDBJ whole genome shotgun (WGS) entry which is preliminary data.</text>
</comment>
<dbReference type="EMBL" id="JAODUO010001590">
    <property type="protein sequence ID" value="KAK2161251.1"/>
    <property type="molecule type" value="Genomic_DNA"/>
</dbReference>
<dbReference type="InterPro" id="IPR001680">
    <property type="entry name" value="WD40_rpt"/>
</dbReference>
<dbReference type="PANTHER" id="PTHR22805">
    <property type="entry name" value="WDR41-RELATED"/>
    <property type="match status" value="1"/>
</dbReference>
<gene>
    <name evidence="2" type="ORF">NP493_1574g00006</name>
</gene>
<evidence type="ECO:0000313" key="3">
    <source>
        <dbReference type="Proteomes" id="UP001209878"/>
    </source>
</evidence>
<dbReference type="AlphaFoldDB" id="A0AAD9JXZ0"/>
<dbReference type="GO" id="GO:0010506">
    <property type="term" value="P:regulation of autophagy"/>
    <property type="evidence" value="ECO:0007669"/>
    <property type="project" value="InterPro"/>
</dbReference>
<proteinExistence type="predicted"/>
<dbReference type="PANTHER" id="PTHR22805:SF2">
    <property type="entry name" value="WD REPEAT-CONTAINING PROTEIN 41"/>
    <property type="match status" value="1"/>
</dbReference>